<dbReference type="PANTHER" id="PTHR13947:SF37">
    <property type="entry name" value="LD18367P"/>
    <property type="match status" value="1"/>
</dbReference>
<keyword evidence="1 3" id="KW-0808">Transferase</keyword>
<evidence type="ECO:0000313" key="3">
    <source>
        <dbReference type="EMBL" id="SHF91846.1"/>
    </source>
</evidence>
<evidence type="ECO:0000313" key="4">
    <source>
        <dbReference type="Proteomes" id="UP000184517"/>
    </source>
</evidence>
<protein>
    <submittedName>
        <fullName evidence="3">Acetyltransferase (GNAT) domain-containing protein</fullName>
    </submittedName>
</protein>
<evidence type="ECO:0000259" key="2">
    <source>
        <dbReference type="PROSITE" id="PS51186"/>
    </source>
</evidence>
<dbReference type="Gene3D" id="3.40.630.30">
    <property type="match status" value="1"/>
</dbReference>
<proteinExistence type="predicted"/>
<keyword evidence="4" id="KW-1185">Reference proteome</keyword>
<dbReference type="GO" id="GO:0008080">
    <property type="term" value="F:N-acetyltransferase activity"/>
    <property type="evidence" value="ECO:0007669"/>
    <property type="project" value="InterPro"/>
</dbReference>
<dbReference type="InterPro" id="IPR016181">
    <property type="entry name" value="Acyl_CoA_acyltransferase"/>
</dbReference>
<dbReference type="RefSeq" id="WP_072840381.1">
    <property type="nucleotide sequence ID" value="NZ_FQVF01000013.1"/>
</dbReference>
<dbReference type="PANTHER" id="PTHR13947">
    <property type="entry name" value="GNAT FAMILY N-ACETYLTRANSFERASE"/>
    <property type="match status" value="1"/>
</dbReference>
<dbReference type="InterPro" id="IPR050769">
    <property type="entry name" value="NAT_camello-type"/>
</dbReference>
<dbReference type="InterPro" id="IPR000182">
    <property type="entry name" value="GNAT_dom"/>
</dbReference>
<dbReference type="CDD" id="cd04301">
    <property type="entry name" value="NAT_SF"/>
    <property type="match status" value="1"/>
</dbReference>
<dbReference type="SUPFAM" id="SSF55729">
    <property type="entry name" value="Acyl-CoA N-acyltransferases (Nat)"/>
    <property type="match status" value="1"/>
</dbReference>
<dbReference type="EMBL" id="FQVF01000013">
    <property type="protein sequence ID" value="SHF91846.1"/>
    <property type="molecule type" value="Genomic_DNA"/>
</dbReference>
<dbReference type="Proteomes" id="UP000184517">
    <property type="component" value="Unassembled WGS sequence"/>
</dbReference>
<name>A0A1M5FK20_9GAMM</name>
<evidence type="ECO:0000256" key="1">
    <source>
        <dbReference type="ARBA" id="ARBA00022679"/>
    </source>
</evidence>
<dbReference type="OrthoDB" id="9813917at2"/>
<accession>A0A1M5FK20</accession>
<dbReference type="Pfam" id="PF00583">
    <property type="entry name" value="Acetyltransf_1"/>
    <property type="match status" value="1"/>
</dbReference>
<gene>
    <name evidence="3" type="ORF">SAMN02745753_02882</name>
</gene>
<dbReference type="AlphaFoldDB" id="A0A1M5FK20"/>
<dbReference type="STRING" id="1122206.SAMN02745753_02882"/>
<sequence>MKYIEIHSDVIPISLLLEADPSESKVCSSLQNSLCFAAVEGEDIVGACVVKSLTDDCAEILNMSVWSSHQGKGIGSALLDFVLLELKEHNFKRVELGTGCFGYQLTYYQRAGFRVDSVAKDYFLDHYLEPIFEQGIQHQDMLRLYLNL</sequence>
<reference evidence="4" key="1">
    <citation type="submission" date="2016-11" db="EMBL/GenBank/DDBJ databases">
        <authorList>
            <person name="Varghese N."/>
            <person name="Submissions S."/>
        </authorList>
    </citation>
    <scope>NUCLEOTIDE SEQUENCE [LARGE SCALE GENOMIC DNA]</scope>
    <source>
        <strain evidence="4">DSM 16579</strain>
    </source>
</reference>
<dbReference type="PROSITE" id="PS51186">
    <property type="entry name" value="GNAT"/>
    <property type="match status" value="1"/>
</dbReference>
<organism evidence="3 4">
    <name type="scientific">Marinomonas polaris DSM 16579</name>
    <dbReference type="NCBI Taxonomy" id="1122206"/>
    <lineage>
        <taxon>Bacteria</taxon>
        <taxon>Pseudomonadati</taxon>
        <taxon>Pseudomonadota</taxon>
        <taxon>Gammaproteobacteria</taxon>
        <taxon>Oceanospirillales</taxon>
        <taxon>Oceanospirillaceae</taxon>
        <taxon>Marinomonas</taxon>
    </lineage>
</organism>
<feature type="domain" description="N-acetyltransferase" evidence="2">
    <location>
        <begin position="1"/>
        <end position="134"/>
    </location>
</feature>